<dbReference type="OrthoDB" id="9766715at2"/>
<dbReference type="NCBIfam" id="TIGR03182">
    <property type="entry name" value="PDH_E1_alph_y"/>
    <property type="match status" value="1"/>
</dbReference>
<reference evidence="11" key="1">
    <citation type="submission" date="2016-10" db="EMBL/GenBank/DDBJ databases">
        <authorList>
            <person name="Varghese N."/>
            <person name="Submissions S."/>
        </authorList>
    </citation>
    <scope>NUCLEOTIDE SEQUENCE [LARGE SCALE GENOMIC DNA]</scope>
    <source>
        <strain evidence="11">CGMCC 1.10971</strain>
    </source>
</reference>
<comment type="cofactor">
    <cofactor evidence="1 8">
        <name>thiamine diphosphate</name>
        <dbReference type="ChEBI" id="CHEBI:58937"/>
    </cofactor>
</comment>
<dbReference type="InterPro" id="IPR029061">
    <property type="entry name" value="THDP-binding"/>
</dbReference>
<sequence>MSNEKLHINRSHLHLLLKQMIRIRRFEERCVSLYSEEKIRGFLHLYNGEEAIAVGVMQALTAEDAILATYREHGHALARGVPMNSIMAEMFGKKSGCSGGRGGSMHLFANEQRFYGGNAIVAGALPLAVGIALGDKMQQKHTVTCCFFGEGAVAEGEFHESLNLAKLWQLPVLFICENNRYAMGTALEIEESNQQIHLKAASYGLSAQVIDGMNVVEVERAAKLACSAIRNGAGPQFIECQTYRFRGHSMFDTQLYRDSAEVNEWKKKGPVVQLSQWLKNNHQIQEEEIQAMELAVDEEITAAVDFAEAAEIEPLETLLQHVYGEISDE</sequence>
<comment type="catalytic activity">
    <reaction evidence="8">
        <text>N(6)-[(R)-lipoyl]-L-lysyl-[protein] + pyruvate + H(+) = N(6)-[(R)-S(8)-acetyldihydrolipoyl]-L-lysyl-[protein] + CO2</text>
        <dbReference type="Rhea" id="RHEA:19189"/>
        <dbReference type="Rhea" id="RHEA-COMP:10474"/>
        <dbReference type="Rhea" id="RHEA-COMP:10478"/>
        <dbReference type="ChEBI" id="CHEBI:15361"/>
        <dbReference type="ChEBI" id="CHEBI:15378"/>
        <dbReference type="ChEBI" id="CHEBI:16526"/>
        <dbReference type="ChEBI" id="CHEBI:83099"/>
        <dbReference type="ChEBI" id="CHEBI:83111"/>
        <dbReference type="EC" id="1.2.4.1"/>
    </reaction>
</comment>
<organism evidence="10 11">
    <name type="scientific">Neptunomonas qingdaonensis</name>
    <dbReference type="NCBI Taxonomy" id="1045558"/>
    <lineage>
        <taxon>Bacteria</taxon>
        <taxon>Pseudomonadati</taxon>
        <taxon>Pseudomonadota</taxon>
        <taxon>Gammaproteobacteria</taxon>
        <taxon>Oceanospirillales</taxon>
        <taxon>Oceanospirillaceae</taxon>
        <taxon>Neptunomonas</taxon>
    </lineage>
</organism>
<evidence type="ECO:0000313" key="10">
    <source>
        <dbReference type="EMBL" id="SFG83564.1"/>
    </source>
</evidence>
<dbReference type="PANTHER" id="PTHR11516">
    <property type="entry name" value="PYRUVATE DEHYDROGENASE E1 COMPONENT, ALPHA SUBUNIT BACTERIAL AND ORGANELLAR"/>
    <property type="match status" value="1"/>
</dbReference>
<dbReference type="Pfam" id="PF00676">
    <property type="entry name" value="E1_dh"/>
    <property type="match status" value="1"/>
</dbReference>
<dbReference type="RefSeq" id="WP_090729781.1">
    <property type="nucleotide sequence ID" value="NZ_FOOU01000015.1"/>
</dbReference>
<comment type="subunit">
    <text evidence="2 8">Heterodimer of an alpha and a beta chain.</text>
</comment>
<dbReference type="STRING" id="1045558.SAMN05216175_11532"/>
<keyword evidence="11" id="KW-1185">Reference proteome</keyword>
<keyword evidence="7 8" id="KW-0670">Pyruvate</keyword>
<feature type="domain" description="Dehydrogenase E1 component" evidence="9">
    <location>
        <begin position="19"/>
        <end position="313"/>
    </location>
</feature>
<dbReference type="Proteomes" id="UP000198623">
    <property type="component" value="Unassembled WGS sequence"/>
</dbReference>
<evidence type="ECO:0000256" key="7">
    <source>
        <dbReference type="ARBA" id="ARBA00023317"/>
    </source>
</evidence>
<evidence type="ECO:0000256" key="4">
    <source>
        <dbReference type="ARBA" id="ARBA00014159"/>
    </source>
</evidence>
<dbReference type="PANTHER" id="PTHR11516:SF60">
    <property type="entry name" value="PYRUVATE DEHYDROGENASE E1 COMPONENT SUBUNIT ALPHA"/>
    <property type="match status" value="1"/>
</dbReference>
<evidence type="ECO:0000313" key="11">
    <source>
        <dbReference type="Proteomes" id="UP000198623"/>
    </source>
</evidence>
<dbReference type="SUPFAM" id="SSF52518">
    <property type="entry name" value="Thiamin diphosphate-binding fold (THDP-binding)"/>
    <property type="match status" value="1"/>
</dbReference>
<dbReference type="EMBL" id="FOOU01000015">
    <property type="protein sequence ID" value="SFG83564.1"/>
    <property type="molecule type" value="Genomic_DNA"/>
</dbReference>
<keyword evidence="5 8" id="KW-0560">Oxidoreductase</keyword>
<evidence type="ECO:0000256" key="5">
    <source>
        <dbReference type="ARBA" id="ARBA00023002"/>
    </source>
</evidence>
<comment type="function">
    <text evidence="8">The pyruvate dehydrogenase complex catalyzes the overall conversion of pyruvate to acetyl-CoA and CO(2).</text>
</comment>
<evidence type="ECO:0000256" key="3">
    <source>
        <dbReference type="ARBA" id="ARBA00012281"/>
    </source>
</evidence>
<dbReference type="EC" id="1.2.4.1" evidence="3 8"/>
<evidence type="ECO:0000256" key="6">
    <source>
        <dbReference type="ARBA" id="ARBA00023052"/>
    </source>
</evidence>
<dbReference type="GO" id="GO:0006086">
    <property type="term" value="P:pyruvate decarboxylation to acetyl-CoA"/>
    <property type="evidence" value="ECO:0007669"/>
    <property type="project" value="InterPro"/>
</dbReference>
<dbReference type="InterPro" id="IPR050642">
    <property type="entry name" value="PDH_E1_Alpha_Subunit"/>
</dbReference>
<dbReference type="InterPro" id="IPR017597">
    <property type="entry name" value="Pyrv_DH_E1_asu_subgrp-y"/>
</dbReference>
<dbReference type="CDD" id="cd02000">
    <property type="entry name" value="TPP_E1_PDC_ADC_BCADC"/>
    <property type="match status" value="1"/>
</dbReference>
<dbReference type="AlphaFoldDB" id="A0A1I2V2E4"/>
<gene>
    <name evidence="8" type="primary">pdhA</name>
    <name evidence="10" type="ORF">SAMN05216175_11532</name>
</gene>
<evidence type="ECO:0000256" key="2">
    <source>
        <dbReference type="ARBA" id="ARBA00011870"/>
    </source>
</evidence>
<keyword evidence="6 8" id="KW-0786">Thiamine pyrophosphate</keyword>
<evidence type="ECO:0000256" key="8">
    <source>
        <dbReference type="RuleBase" id="RU361139"/>
    </source>
</evidence>
<dbReference type="InterPro" id="IPR001017">
    <property type="entry name" value="DH_E1"/>
</dbReference>
<proteinExistence type="predicted"/>
<dbReference type="Gene3D" id="3.40.50.970">
    <property type="match status" value="1"/>
</dbReference>
<protein>
    <recommendedName>
        <fullName evidence="4 8">Pyruvate dehydrogenase E1 component subunit alpha</fullName>
        <ecNumber evidence="3 8">1.2.4.1</ecNumber>
    </recommendedName>
</protein>
<dbReference type="GO" id="GO:0004739">
    <property type="term" value="F:pyruvate dehydrogenase (acetyl-transferring) activity"/>
    <property type="evidence" value="ECO:0007669"/>
    <property type="project" value="UniProtKB-UniRule"/>
</dbReference>
<name>A0A1I2V2E4_9GAMM</name>
<evidence type="ECO:0000259" key="9">
    <source>
        <dbReference type="Pfam" id="PF00676"/>
    </source>
</evidence>
<evidence type="ECO:0000256" key="1">
    <source>
        <dbReference type="ARBA" id="ARBA00001964"/>
    </source>
</evidence>
<accession>A0A1I2V2E4</accession>